<evidence type="ECO:0000313" key="6">
    <source>
        <dbReference type="EMBL" id="QDC24002.1"/>
    </source>
</evidence>
<keyword evidence="2" id="KW-0813">Transport</keyword>
<dbReference type="PROSITE" id="PS50893">
    <property type="entry name" value="ABC_TRANSPORTER_2"/>
    <property type="match status" value="2"/>
</dbReference>
<gene>
    <name evidence="6" type="ORF">FE374_04595</name>
</gene>
<dbReference type="SUPFAM" id="SSF52540">
    <property type="entry name" value="P-loop containing nucleoside triphosphate hydrolases"/>
    <property type="match status" value="2"/>
</dbReference>
<dbReference type="SMART" id="SM00382">
    <property type="entry name" value="AAA"/>
    <property type="match status" value="2"/>
</dbReference>
<dbReference type="InterPro" id="IPR027417">
    <property type="entry name" value="P-loop_NTPase"/>
</dbReference>
<evidence type="ECO:0000313" key="7">
    <source>
        <dbReference type="Proteomes" id="UP000314616"/>
    </source>
</evidence>
<sequence length="636" mass="67403">MSEPVLELRDLHVHLRASDGEVHAVRGIDLAVREGEVLAVVGASGSGKSATAMAVMGLLPASARVSGSVRLDGAELLGRSDAELSRVRGARIGMVFQDAALTPVYPVGEQVAEALHAHRRLGRAAARARAVELLELVGIDRPAARAHAFPHELSGGMRQRVAIAIAIANDPDVLVADEPTSALDVTVQAQILDVLRTARDETGAALVLISHDLGVVAGLADRVAVLDAGQVVEVGDVETIFARPAAPLTRALLDAVAWPRATAPASPMAAAPPAETAAPPDRAEVLRVTDLHRHFPLTRGTLLRRRVGTVRAVDGVSLTVRAGEVLALVGESGSGKTTTVRSVLELTTPERGAVVVLGTDVAGLDRAGRRRLRRGVQVVLQDPDAALDPRLPVTDLVAEPLLADGRTGSAVSRRVAELLGLVGLDPALGDRFPRHLSGGQRQRVAIARALALEPRLMVLDEPVSALDAPVRAEILDLLGDLRDRLSLSYLLVSHDLAAVRRLADRVAVMHLGRVVESGDATQVFTRPAHPYTRVLLSAMPVADPVLERSRQRTVLVGDLASPADAPSGCRFRTRCPLYRTLDPTAQERCRDEDQPLRIVGGQRAGGHRPPTRQPLTHQAACHVVTNTSPPAAPWRG</sequence>
<comment type="similarity">
    <text evidence="1">Belongs to the ABC transporter superfamily.</text>
</comment>
<dbReference type="GO" id="GO:0055085">
    <property type="term" value="P:transmembrane transport"/>
    <property type="evidence" value="ECO:0007669"/>
    <property type="project" value="UniProtKB-ARBA"/>
</dbReference>
<feature type="domain" description="ABC transporter" evidence="5">
    <location>
        <begin position="286"/>
        <end position="536"/>
    </location>
</feature>
<protein>
    <submittedName>
        <fullName evidence="6">ABC transporter ATP-binding protein</fullName>
    </submittedName>
</protein>
<reference evidence="6 7" key="1">
    <citation type="submission" date="2019-05" db="EMBL/GenBank/DDBJ databases">
        <title>Georgenia *** sp. nov., and Georgenia *** sp. nov., isolated from the intestinal contents of plateau pika (Ochotona curzoniae) in the Qinghai-Tibet plateau of China.</title>
        <authorList>
            <person name="Tian Z."/>
        </authorList>
    </citation>
    <scope>NUCLEOTIDE SEQUENCE [LARGE SCALE GENOMIC DNA]</scope>
    <source>
        <strain evidence="6 7">Z443</strain>
    </source>
</reference>
<dbReference type="InterPro" id="IPR050319">
    <property type="entry name" value="ABC_transp_ATP-bind"/>
</dbReference>
<dbReference type="NCBIfam" id="NF008453">
    <property type="entry name" value="PRK11308.1"/>
    <property type="match status" value="2"/>
</dbReference>
<dbReference type="KEGG" id="gyu:FE374_04595"/>
<dbReference type="CDD" id="cd03257">
    <property type="entry name" value="ABC_NikE_OppD_transporters"/>
    <property type="match status" value="2"/>
</dbReference>
<feature type="domain" description="ABC transporter" evidence="5">
    <location>
        <begin position="6"/>
        <end position="253"/>
    </location>
</feature>
<dbReference type="Pfam" id="PF00005">
    <property type="entry name" value="ABC_tran"/>
    <property type="match status" value="2"/>
</dbReference>
<evidence type="ECO:0000256" key="4">
    <source>
        <dbReference type="ARBA" id="ARBA00022840"/>
    </source>
</evidence>
<dbReference type="NCBIfam" id="TIGR01727">
    <property type="entry name" value="oligo_HPY"/>
    <property type="match status" value="1"/>
</dbReference>
<accession>A0A5B8C4H1</accession>
<dbReference type="InterPro" id="IPR003593">
    <property type="entry name" value="AAA+_ATPase"/>
</dbReference>
<dbReference type="PANTHER" id="PTHR43776">
    <property type="entry name" value="TRANSPORT ATP-BINDING PROTEIN"/>
    <property type="match status" value="1"/>
</dbReference>
<evidence type="ECO:0000256" key="1">
    <source>
        <dbReference type="ARBA" id="ARBA00005417"/>
    </source>
</evidence>
<keyword evidence="3" id="KW-0547">Nucleotide-binding</keyword>
<name>A0A5B8C4H1_9MICO</name>
<organism evidence="6 7">
    <name type="scientific">Georgenia yuyongxinii</name>
    <dbReference type="NCBI Taxonomy" id="2589797"/>
    <lineage>
        <taxon>Bacteria</taxon>
        <taxon>Bacillati</taxon>
        <taxon>Actinomycetota</taxon>
        <taxon>Actinomycetes</taxon>
        <taxon>Micrococcales</taxon>
        <taxon>Bogoriellaceae</taxon>
        <taxon>Georgenia</taxon>
    </lineage>
</organism>
<dbReference type="OrthoDB" id="4008250at2"/>
<dbReference type="InterPro" id="IPR003439">
    <property type="entry name" value="ABC_transporter-like_ATP-bd"/>
</dbReference>
<dbReference type="GO" id="GO:0016887">
    <property type="term" value="F:ATP hydrolysis activity"/>
    <property type="evidence" value="ECO:0007669"/>
    <property type="project" value="InterPro"/>
</dbReference>
<dbReference type="InterPro" id="IPR013563">
    <property type="entry name" value="Oligopep_ABC_C"/>
</dbReference>
<dbReference type="GO" id="GO:0015833">
    <property type="term" value="P:peptide transport"/>
    <property type="evidence" value="ECO:0007669"/>
    <property type="project" value="InterPro"/>
</dbReference>
<dbReference type="Proteomes" id="UP000314616">
    <property type="component" value="Chromosome"/>
</dbReference>
<evidence type="ECO:0000256" key="3">
    <source>
        <dbReference type="ARBA" id="ARBA00022741"/>
    </source>
</evidence>
<proteinExistence type="inferred from homology"/>
<keyword evidence="4 6" id="KW-0067">ATP-binding</keyword>
<dbReference type="Gene3D" id="3.40.50.300">
    <property type="entry name" value="P-loop containing nucleotide triphosphate hydrolases"/>
    <property type="match status" value="2"/>
</dbReference>
<dbReference type="InterPro" id="IPR017871">
    <property type="entry name" value="ABC_transporter-like_CS"/>
</dbReference>
<dbReference type="EMBL" id="CP040915">
    <property type="protein sequence ID" value="QDC24002.1"/>
    <property type="molecule type" value="Genomic_DNA"/>
</dbReference>
<dbReference type="Pfam" id="PF08352">
    <property type="entry name" value="oligo_HPY"/>
    <property type="match status" value="2"/>
</dbReference>
<dbReference type="PANTHER" id="PTHR43776:SF7">
    <property type="entry name" value="D,D-DIPEPTIDE TRANSPORT ATP-BINDING PROTEIN DDPF-RELATED"/>
    <property type="match status" value="1"/>
</dbReference>
<dbReference type="GO" id="GO:0005524">
    <property type="term" value="F:ATP binding"/>
    <property type="evidence" value="ECO:0007669"/>
    <property type="project" value="UniProtKB-KW"/>
</dbReference>
<dbReference type="PROSITE" id="PS00211">
    <property type="entry name" value="ABC_TRANSPORTER_1"/>
    <property type="match status" value="2"/>
</dbReference>
<dbReference type="AlphaFoldDB" id="A0A5B8C4H1"/>
<evidence type="ECO:0000256" key="2">
    <source>
        <dbReference type="ARBA" id="ARBA00022448"/>
    </source>
</evidence>
<evidence type="ECO:0000259" key="5">
    <source>
        <dbReference type="PROSITE" id="PS50893"/>
    </source>
</evidence>
<dbReference type="RefSeq" id="WP_139927446.1">
    <property type="nucleotide sequence ID" value="NZ_CP040915.1"/>
</dbReference>